<gene>
    <name evidence="1" type="primary">slhX1</name>
    <name evidence="1" type="ORF">streptolancidinH_00007</name>
</gene>
<evidence type="ECO:0008006" key="2">
    <source>
        <dbReference type="Google" id="ProtNLM"/>
    </source>
</evidence>
<evidence type="ECO:0000313" key="1">
    <source>
        <dbReference type="EMBL" id="AXH01277.1"/>
    </source>
</evidence>
<dbReference type="AlphaFoldDB" id="A0A384ZZW6"/>
<sequence>MVLNTSKSMLDKIAWLNKQEDITKFSKLQLQKFLFLYEMFQFVEKKDSDFTYLKAYKNGPVFSNFYGDITYREAEVQDYLKQKQCDFDIDESNARISQFIINTLTDSELSDLTHQFKMWSTHKEEIDAGKKQIPMSEKDITDDDIEILDLLKSSEPDYDYEILRIDQKNFVFSKEDFMNLNEEHLELLDSLSTNEELLNPVYVEVESSGRLVID</sequence>
<dbReference type="RefSeq" id="WP_049532567.1">
    <property type="nucleotide sequence ID" value="NZ_FZDV01000015.1"/>
</dbReference>
<accession>A0A384ZZW6</accession>
<protein>
    <recommendedName>
        <fullName evidence="2">Antitoxin SocA-like Panacea domain-containing protein</fullName>
    </recommendedName>
</protein>
<name>A0A384ZZW6_STREE</name>
<proteinExistence type="predicted"/>
<organism evidence="1">
    <name type="scientific">Streptococcus pneumoniae</name>
    <dbReference type="NCBI Taxonomy" id="1313"/>
    <lineage>
        <taxon>Bacteria</taxon>
        <taxon>Bacillati</taxon>
        <taxon>Bacillota</taxon>
        <taxon>Bacilli</taxon>
        <taxon>Lactobacillales</taxon>
        <taxon>Streptococcaceae</taxon>
        <taxon>Streptococcus</taxon>
    </lineage>
</organism>
<dbReference type="EMBL" id="MF990790">
    <property type="protein sequence ID" value="AXH01277.1"/>
    <property type="molecule type" value="Genomic_DNA"/>
</dbReference>
<reference evidence="1" key="1">
    <citation type="journal article" date="2018" name="Front. Microbiol.">
        <title>Genome Sequencing Reveals a Large and Diverse Repertoire of Antimicrobial Peptides.</title>
        <authorList>
            <person name="Rezaei Javan R."/>
            <person name="van Tonder A.J."/>
            <person name="King J.P."/>
            <person name="Harrold C.L."/>
            <person name="Brueggemann A.B."/>
        </authorList>
    </citation>
    <scope>NUCLEOTIDE SEQUENCE</scope>
    <source>
        <strain evidence="1">UoS3138</strain>
    </source>
</reference>